<dbReference type="Proteomes" id="UP000094776">
    <property type="component" value="Chromosome 1"/>
</dbReference>
<evidence type="ECO:0000313" key="2">
    <source>
        <dbReference type="Proteomes" id="UP000094776"/>
    </source>
</evidence>
<organism evidence="1 2">
    <name type="scientific">Burkholderia cepacia</name>
    <name type="common">Pseudomonas cepacia</name>
    <dbReference type="NCBI Taxonomy" id="292"/>
    <lineage>
        <taxon>Bacteria</taxon>
        <taxon>Pseudomonadati</taxon>
        <taxon>Pseudomonadota</taxon>
        <taxon>Betaproteobacteria</taxon>
        <taxon>Burkholderiales</taxon>
        <taxon>Burkholderiaceae</taxon>
        <taxon>Burkholderia</taxon>
        <taxon>Burkholderia cepacia complex</taxon>
    </lineage>
</organism>
<reference evidence="1 2" key="1">
    <citation type="submission" date="2015-12" db="EMBL/GenBank/DDBJ databases">
        <title>Diversity of Burkholderia near neighbor genomes.</title>
        <authorList>
            <person name="Sahl J."/>
            <person name="Wagner D."/>
            <person name="Keim P."/>
        </authorList>
    </citation>
    <scope>NUCLEOTIDE SEQUENCE [LARGE SCALE GENOMIC DNA]</scope>
    <source>
        <strain evidence="1 2">MSMB1184WGS</strain>
    </source>
</reference>
<sequence length="259" mass="29174">MDTLLRETDQRMTGGLWIGDPPTRLRLEDLTEGMLVFGVGTSEQRGPKTAQKIRALIEYGSSGPYVHVGIILLDSETGCLKVFEAGASGVQACSLDTFLGRYRYIAAYEQPALLPSGSIEAARRFARRTVDVKTPYSRLGALLAPLRQWRHQRRVWKWPDNDPTWSSRRHGATPHGRRHYFCSQFVIDTIRAAGVHGFETNFLKSTCYTPMMLAESPGLLRFIGFVAERYEVLDPRDPVIAGTVYARHPHLRAKWAEPS</sequence>
<proteinExistence type="predicted"/>
<protein>
    <recommendedName>
        <fullName evidence="3">Permuted papain-like amidase enzyme, YaeF/YiiX, C92 family</fullName>
    </recommendedName>
</protein>
<dbReference type="SUPFAM" id="SSF54001">
    <property type="entry name" value="Cysteine proteinases"/>
    <property type="match status" value="1"/>
</dbReference>
<dbReference type="Gene3D" id="3.90.1720.10">
    <property type="entry name" value="endopeptidase domain like (from Nostoc punctiforme)"/>
    <property type="match status" value="1"/>
</dbReference>
<dbReference type="RefSeq" id="WP_069273144.1">
    <property type="nucleotide sequence ID" value="NZ_CP013443.1"/>
</dbReference>
<dbReference type="InterPro" id="IPR038765">
    <property type="entry name" value="Papain-like_cys_pep_sf"/>
</dbReference>
<evidence type="ECO:0000313" key="1">
    <source>
        <dbReference type="EMBL" id="AOK17098.1"/>
    </source>
</evidence>
<accession>A0A1B4PT69</accession>
<gene>
    <name evidence="1" type="ORF">WT26_14470</name>
</gene>
<name>A0A1B4PT69_BURCE</name>
<evidence type="ECO:0008006" key="3">
    <source>
        <dbReference type="Google" id="ProtNLM"/>
    </source>
</evidence>
<dbReference type="AlphaFoldDB" id="A0A1B4PT69"/>
<dbReference type="EMBL" id="CP013443">
    <property type="protein sequence ID" value="AOK17098.1"/>
    <property type="molecule type" value="Genomic_DNA"/>
</dbReference>